<reference evidence="2 3" key="1">
    <citation type="submission" date="2017-04" db="EMBL/GenBank/DDBJ databases">
        <title>Draft genome sequence of Zooshikella ganghwensis VG4 isolated from Red Sea sediments.</title>
        <authorList>
            <person name="Rehman Z."/>
            <person name="Alam I."/>
            <person name="Kamau A."/>
            <person name="Bajic V."/>
            <person name="Leiknes T."/>
        </authorList>
    </citation>
    <scope>NUCLEOTIDE SEQUENCE [LARGE SCALE GENOMIC DNA]</scope>
    <source>
        <strain evidence="2 3">VG4</strain>
    </source>
</reference>
<dbReference type="SUPFAM" id="SSF47413">
    <property type="entry name" value="lambda repressor-like DNA-binding domains"/>
    <property type="match status" value="1"/>
</dbReference>
<evidence type="ECO:0000313" key="3">
    <source>
        <dbReference type="Proteomes" id="UP000257039"/>
    </source>
</evidence>
<dbReference type="InterPro" id="IPR001387">
    <property type="entry name" value="Cro/C1-type_HTH"/>
</dbReference>
<gene>
    <name evidence="2" type="ORF">B9G39_07915</name>
</gene>
<evidence type="ECO:0000313" key="2">
    <source>
        <dbReference type="EMBL" id="RDH43369.1"/>
    </source>
</evidence>
<dbReference type="GO" id="GO:0003677">
    <property type="term" value="F:DNA binding"/>
    <property type="evidence" value="ECO:0007669"/>
    <property type="project" value="InterPro"/>
</dbReference>
<dbReference type="Proteomes" id="UP000257039">
    <property type="component" value="Unassembled WGS sequence"/>
</dbReference>
<dbReference type="Gene3D" id="1.10.260.40">
    <property type="entry name" value="lambda repressor-like DNA-binding domains"/>
    <property type="match status" value="1"/>
</dbReference>
<dbReference type="AlphaFoldDB" id="A0A4P9VLE1"/>
<keyword evidence="3" id="KW-1185">Reference proteome</keyword>
<comment type="caution">
    <text evidence="2">The sequence shown here is derived from an EMBL/GenBank/DDBJ whole genome shotgun (WGS) entry which is preliminary data.</text>
</comment>
<feature type="domain" description="HTH cro/C1-type" evidence="1">
    <location>
        <begin position="11"/>
        <end position="65"/>
    </location>
</feature>
<organism evidence="2 3">
    <name type="scientific">Zooshikella ganghwensis</name>
    <dbReference type="NCBI Taxonomy" id="202772"/>
    <lineage>
        <taxon>Bacteria</taxon>
        <taxon>Pseudomonadati</taxon>
        <taxon>Pseudomonadota</taxon>
        <taxon>Gammaproteobacteria</taxon>
        <taxon>Oceanospirillales</taxon>
        <taxon>Zooshikellaceae</taxon>
        <taxon>Zooshikella</taxon>
    </lineage>
</organism>
<dbReference type="InterPro" id="IPR010982">
    <property type="entry name" value="Lambda_DNA-bd_dom_sf"/>
</dbReference>
<dbReference type="Pfam" id="PF13443">
    <property type="entry name" value="HTH_26"/>
    <property type="match status" value="1"/>
</dbReference>
<name>A0A4P9VLE1_9GAMM</name>
<sequence length="245" mass="28593">MSEITQLIKSLKQQLRAHGITYAQVATQLDISEASVKRLFATEQFSLQRLHSICGMMNISIAQLVQQSQQEKFPSALTIQQEKTLTADYKLLLIAILVLNHWQFHEILAYYNLAETELIQLLAQLDRLKIIDLLPNNRIKLRVDSNFHWLEDGPIQQFFQQHVPNSFFRSRFRAKDELLLCVNGMLSSESIGILQKQLRELGRKFNELHYDDTRLSLEERQGTCMVLAIRPWSLPMFEELKHDSR</sequence>
<dbReference type="EMBL" id="NDXW01000001">
    <property type="protein sequence ID" value="RDH43369.1"/>
    <property type="molecule type" value="Genomic_DNA"/>
</dbReference>
<protein>
    <submittedName>
        <fullName evidence="2">XRE family transcriptional regulator</fullName>
    </submittedName>
</protein>
<dbReference type="RefSeq" id="WP_094786710.1">
    <property type="nucleotide sequence ID" value="NZ_NDXW01000001.1"/>
</dbReference>
<accession>A0A4P9VLE1</accession>
<evidence type="ECO:0000259" key="1">
    <source>
        <dbReference type="Pfam" id="PF13443"/>
    </source>
</evidence>
<proteinExistence type="predicted"/>